<protein>
    <submittedName>
        <fullName evidence="1">Uncharacterized protein</fullName>
    </submittedName>
</protein>
<evidence type="ECO:0000313" key="1">
    <source>
        <dbReference type="EMBL" id="MBK5896864.1"/>
    </source>
</evidence>
<dbReference type="RefSeq" id="WP_208428403.1">
    <property type="nucleotide sequence ID" value="NZ_JAEPRJ010000001.1"/>
</dbReference>
<gene>
    <name evidence="1" type="ORF">JJN12_03570</name>
</gene>
<accession>A0ABS1IYV9</accession>
<dbReference type="Proteomes" id="UP000604730">
    <property type="component" value="Unassembled WGS sequence"/>
</dbReference>
<proteinExistence type="predicted"/>
<evidence type="ECO:0000313" key="2">
    <source>
        <dbReference type="Proteomes" id="UP000604730"/>
    </source>
</evidence>
<sequence>MEKLKLNLIEKWDTNGEYTFVHSCGILSDGRALVLTSEAENYRKYSVLELSSQGIRKVAAFDYTDSRRNYPVFFKYGEGFGIIKPENELLYYTVDFSSPLVIPIKNGSLFSGKVVPEKAEQRYFQVVSDSTLIPVCFENKVYYDLSRCFALLDIDFKAKSAKWKSFLEIDKQGFTNHDESNEEMPKIDSLKILNNEIYAFTSGESTTSVNKWGLDYYAIAKISDKGKVIKKYIESDNLKRSEKKGGVNGVFTDSDYVILTPLFKSDEWKGKQRVFSLSNGEYFDIGFPKGMSKHKLHNINGSLCLTSLYDRGLQEIALCKFEG</sequence>
<keyword evidence="2" id="KW-1185">Reference proteome</keyword>
<dbReference type="EMBL" id="JAEPRJ010000001">
    <property type="protein sequence ID" value="MBK5896864.1"/>
    <property type="molecule type" value="Genomic_DNA"/>
</dbReference>
<comment type="caution">
    <text evidence="1">The sequence shown here is derived from an EMBL/GenBank/DDBJ whole genome shotgun (WGS) entry which is preliminary data.</text>
</comment>
<name>A0ABS1IYV9_9FIRM</name>
<reference evidence="1 2" key="1">
    <citation type="submission" date="2021-01" db="EMBL/GenBank/DDBJ databases">
        <title>Isolation and description of Catonella massiliensis sp. nov., a novel Catonella species, isolated from a stable periodontitis subject.</title>
        <authorList>
            <person name="Antezack A."/>
            <person name="Boxberger M."/>
            <person name="La Scola B."/>
            <person name="Monnet-Corti V."/>
        </authorList>
    </citation>
    <scope>NUCLEOTIDE SEQUENCE [LARGE SCALE GENOMIC DNA]</scope>
    <source>
        <strain evidence="1 2">Marseille-Q4567</strain>
    </source>
</reference>
<organism evidence="1 2">
    <name type="scientific">Catonella massiliensis</name>
    <dbReference type="NCBI Taxonomy" id="2799636"/>
    <lineage>
        <taxon>Bacteria</taxon>
        <taxon>Bacillati</taxon>
        <taxon>Bacillota</taxon>
        <taxon>Clostridia</taxon>
        <taxon>Lachnospirales</taxon>
        <taxon>Lachnospiraceae</taxon>
        <taxon>Catonella</taxon>
    </lineage>
</organism>